<feature type="domain" description="Outer membrane protein beta-barrel" evidence="1">
    <location>
        <begin position="44"/>
        <end position="207"/>
    </location>
</feature>
<accession>A0A381Q875</accession>
<proteinExistence type="predicted"/>
<dbReference type="InterPro" id="IPR025665">
    <property type="entry name" value="Beta-barrel_OMP_2"/>
</dbReference>
<protein>
    <recommendedName>
        <fullName evidence="1">Outer membrane protein beta-barrel domain-containing protein</fullName>
    </recommendedName>
</protein>
<dbReference type="AlphaFoldDB" id="A0A381Q875"/>
<dbReference type="EMBL" id="UINC01001249">
    <property type="protein sequence ID" value="SUZ75532.1"/>
    <property type="molecule type" value="Genomic_DNA"/>
</dbReference>
<sequence length="217" mass="24609">MKKYLFFIFFLLVYNVNAQVDDSDEKVSISKNKIEIPGYIKLDFGFTFLQNADASLDTDLFPSRSVNLYYSKPFFLGNNFSVNPGIGISNDRLSFSNDVILSEETNADGINNIIIDTLDFTPEKNSLKSTYLILPLDIKYYFGAGKYDKGRFFIGIGGEIGLHLNSSTKVKQKINNRVNHTKIKKDFGINDLKYGVSLSLGVGNFNLYYKKYLSNLF</sequence>
<gene>
    <name evidence="2" type="ORF">METZ01_LOCUS28386</name>
</gene>
<evidence type="ECO:0000259" key="1">
    <source>
        <dbReference type="Pfam" id="PF13568"/>
    </source>
</evidence>
<feature type="non-terminal residue" evidence="2">
    <location>
        <position position="217"/>
    </location>
</feature>
<name>A0A381Q875_9ZZZZ</name>
<evidence type="ECO:0000313" key="2">
    <source>
        <dbReference type="EMBL" id="SUZ75532.1"/>
    </source>
</evidence>
<dbReference type="Pfam" id="PF13568">
    <property type="entry name" value="OMP_b-brl_2"/>
    <property type="match status" value="1"/>
</dbReference>
<reference evidence="2" key="1">
    <citation type="submission" date="2018-05" db="EMBL/GenBank/DDBJ databases">
        <authorList>
            <person name="Lanie J.A."/>
            <person name="Ng W.-L."/>
            <person name="Kazmierczak K.M."/>
            <person name="Andrzejewski T.M."/>
            <person name="Davidsen T.M."/>
            <person name="Wayne K.J."/>
            <person name="Tettelin H."/>
            <person name="Glass J.I."/>
            <person name="Rusch D."/>
            <person name="Podicherti R."/>
            <person name="Tsui H.-C.T."/>
            <person name="Winkler M.E."/>
        </authorList>
    </citation>
    <scope>NUCLEOTIDE SEQUENCE</scope>
</reference>
<feature type="non-terminal residue" evidence="2">
    <location>
        <position position="1"/>
    </location>
</feature>
<organism evidence="2">
    <name type="scientific">marine metagenome</name>
    <dbReference type="NCBI Taxonomy" id="408172"/>
    <lineage>
        <taxon>unclassified sequences</taxon>
        <taxon>metagenomes</taxon>
        <taxon>ecological metagenomes</taxon>
    </lineage>
</organism>